<protein>
    <recommendedName>
        <fullName evidence="5 11">Phosphoglycerate kinase</fullName>
        <ecNumber evidence="4 11">2.7.2.3</ecNumber>
    </recommendedName>
</protein>
<feature type="binding site" evidence="11">
    <location>
        <position position="121"/>
    </location>
    <ligand>
        <name>substrate</name>
    </ligand>
</feature>
<dbReference type="PRINTS" id="PR00477">
    <property type="entry name" value="PHGLYCKINASE"/>
</dbReference>
<feature type="binding site" evidence="12">
    <location>
        <position position="32"/>
    </location>
    <ligand>
        <name>(2R)-3-phosphoglycerate</name>
        <dbReference type="ChEBI" id="CHEBI:58272"/>
    </ligand>
</feature>
<dbReference type="Proteomes" id="UP000808349">
    <property type="component" value="Unassembled WGS sequence"/>
</dbReference>
<dbReference type="GO" id="GO:0004618">
    <property type="term" value="F:phosphoglycerate kinase activity"/>
    <property type="evidence" value="ECO:0007669"/>
    <property type="project" value="UniProtKB-UniRule"/>
</dbReference>
<dbReference type="GO" id="GO:0043531">
    <property type="term" value="F:ADP binding"/>
    <property type="evidence" value="ECO:0007669"/>
    <property type="project" value="TreeGrafter"/>
</dbReference>
<dbReference type="InterPro" id="IPR015824">
    <property type="entry name" value="Phosphoglycerate_kinase_N"/>
</dbReference>
<keyword evidence="6 11" id="KW-0808">Transferase</keyword>
<comment type="similarity">
    <text evidence="3 11 14">Belongs to the phosphoglycerate kinase family.</text>
</comment>
<dbReference type="FunFam" id="3.40.50.1260:FF:000007">
    <property type="entry name" value="Phosphoglycerate kinase"/>
    <property type="match status" value="1"/>
</dbReference>
<evidence type="ECO:0000256" key="14">
    <source>
        <dbReference type="RuleBase" id="RU000532"/>
    </source>
</evidence>
<dbReference type="EC" id="2.7.2.3" evidence="4 11"/>
<dbReference type="InterPro" id="IPR015911">
    <property type="entry name" value="Phosphoglycerate_kinase_CS"/>
</dbReference>
<feature type="binding site" evidence="11 12">
    <location>
        <begin position="55"/>
        <end position="58"/>
    </location>
    <ligand>
        <name>substrate</name>
    </ligand>
</feature>
<dbReference type="GO" id="GO:0006094">
    <property type="term" value="P:gluconeogenesis"/>
    <property type="evidence" value="ECO:0007669"/>
    <property type="project" value="TreeGrafter"/>
</dbReference>
<dbReference type="EMBL" id="JADKFW010000004">
    <property type="protein sequence ID" value="MBK9717508.1"/>
    <property type="molecule type" value="Genomic_DNA"/>
</dbReference>
<evidence type="ECO:0000256" key="3">
    <source>
        <dbReference type="ARBA" id="ARBA00008982"/>
    </source>
</evidence>
<dbReference type="FunFam" id="3.40.50.1260:FF:000006">
    <property type="entry name" value="Phosphoglycerate kinase"/>
    <property type="match status" value="1"/>
</dbReference>
<feature type="binding site" evidence="11 13">
    <location>
        <begin position="358"/>
        <end position="361"/>
    </location>
    <ligand>
        <name>ATP</name>
        <dbReference type="ChEBI" id="CHEBI:30616"/>
    </ligand>
</feature>
<name>A0A9D7XHA7_9BACT</name>
<organism evidence="15 16">
    <name type="scientific">Candidatus Defluviibacterium haderslevense</name>
    <dbReference type="NCBI Taxonomy" id="2981993"/>
    <lineage>
        <taxon>Bacteria</taxon>
        <taxon>Pseudomonadati</taxon>
        <taxon>Bacteroidota</taxon>
        <taxon>Saprospiria</taxon>
        <taxon>Saprospirales</taxon>
        <taxon>Saprospiraceae</taxon>
        <taxon>Candidatus Defluviibacterium</taxon>
    </lineage>
</organism>
<dbReference type="Pfam" id="PF00162">
    <property type="entry name" value="PGK"/>
    <property type="match status" value="1"/>
</dbReference>
<keyword evidence="10 11" id="KW-0324">Glycolysis</keyword>
<evidence type="ECO:0000256" key="10">
    <source>
        <dbReference type="ARBA" id="ARBA00023152"/>
    </source>
</evidence>
<accession>A0A9D7XHA7</accession>
<evidence type="ECO:0000256" key="1">
    <source>
        <dbReference type="ARBA" id="ARBA00000642"/>
    </source>
</evidence>
<dbReference type="PROSITE" id="PS00111">
    <property type="entry name" value="PGLYCERATE_KINASE"/>
    <property type="match status" value="1"/>
</dbReference>
<evidence type="ECO:0000256" key="12">
    <source>
        <dbReference type="PIRSR" id="PIRSR000724-1"/>
    </source>
</evidence>
<feature type="binding site" evidence="11 13">
    <location>
        <position position="207"/>
    </location>
    <ligand>
        <name>ATP</name>
        <dbReference type="ChEBI" id="CHEBI:30616"/>
    </ligand>
</feature>
<evidence type="ECO:0000256" key="8">
    <source>
        <dbReference type="ARBA" id="ARBA00022777"/>
    </source>
</evidence>
<feature type="binding site" evidence="11">
    <location>
        <position position="154"/>
    </location>
    <ligand>
        <name>substrate</name>
    </ligand>
</feature>
<dbReference type="PIRSF" id="PIRSF000724">
    <property type="entry name" value="Pgk"/>
    <property type="match status" value="1"/>
</dbReference>
<feature type="binding site" evidence="12">
    <location>
        <position position="121"/>
    </location>
    <ligand>
        <name>(2R)-3-phosphoglycerate</name>
        <dbReference type="ChEBI" id="CHEBI:58272"/>
    </ligand>
</feature>
<evidence type="ECO:0000256" key="2">
    <source>
        <dbReference type="ARBA" id="ARBA00004838"/>
    </source>
</evidence>
<dbReference type="AlphaFoldDB" id="A0A9D7XHA7"/>
<evidence type="ECO:0000313" key="15">
    <source>
        <dbReference type="EMBL" id="MBK9717508.1"/>
    </source>
</evidence>
<dbReference type="HAMAP" id="MF_00145">
    <property type="entry name" value="Phosphoglyc_kinase"/>
    <property type="match status" value="1"/>
</dbReference>
<feature type="binding site" evidence="11 12">
    <location>
        <begin position="16"/>
        <end position="18"/>
    </location>
    <ligand>
        <name>substrate</name>
    </ligand>
</feature>
<dbReference type="SUPFAM" id="SSF53748">
    <property type="entry name" value="Phosphoglycerate kinase"/>
    <property type="match status" value="1"/>
</dbReference>
<dbReference type="GO" id="GO:0006096">
    <property type="term" value="P:glycolytic process"/>
    <property type="evidence" value="ECO:0007669"/>
    <property type="project" value="UniProtKB-UniRule"/>
</dbReference>
<gene>
    <name evidence="11" type="primary">pgk</name>
    <name evidence="15" type="ORF">IPO85_08345</name>
</gene>
<dbReference type="Gene3D" id="3.40.50.1260">
    <property type="entry name" value="Phosphoglycerate kinase, N-terminal domain"/>
    <property type="match status" value="2"/>
</dbReference>
<comment type="pathway">
    <text evidence="2 11">Carbohydrate degradation; glycolysis; pyruvate from D-glyceraldehyde 3-phosphate: step 2/5.</text>
</comment>
<evidence type="ECO:0000256" key="5">
    <source>
        <dbReference type="ARBA" id="ARBA00016471"/>
    </source>
</evidence>
<keyword evidence="7 11" id="KW-0547">Nucleotide-binding</keyword>
<dbReference type="InterPro" id="IPR036043">
    <property type="entry name" value="Phosphoglycerate_kinase_sf"/>
</dbReference>
<feature type="binding site" evidence="12">
    <location>
        <position position="154"/>
    </location>
    <ligand>
        <name>(2R)-3-phosphoglycerate</name>
        <dbReference type="ChEBI" id="CHEBI:58272"/>
    </ligand>
</feature>
<dbReference type="GO" id="GO:0005829">
    <property type="term" value="C:cytosol"/>
    <property type="evidence" value="ECO:0007669"/>
    <property type="project" value="TreeGrafter"/>
</dbReference>
<dbReference type="CDD" id="cd00318">
    <property type="entry name" value="Phosphoglycerate_kinase"/>
    <property type="match status" value="1"/>
</dbReference>
<dbReference type="PANTHER" id="PTHR11406">
    <property type="entry name" value="PHOSPHOGLYCERATE KINASE"/>
    <property type="match status" value="1"/>
</dbReference>
<evidence type="ECO:0000256" key="11">
    <source>
        <dbReference type="HAMAP-Rule" id="MF_00145"/>
    </source>
</evidence>
<feature type="binding site" evidence="11 13">
    <location>
        <position position="298"/>
    </location>
    <ligand>
        <name>ATP</name>
        <dbReference type="ChEBI" id="CHEBI:30616"/>
    </ligand>
</feature>
<comment type="catalytic activity">
    <reaction evidence="1 11 14">
        <text>(2R)-3-phosphoglycerate + ATP = (2R)-3-phospho-glyceroyl phosphate + ADP</text>
        <dbReference type="Rhea" id="RHEA:14801"/>
        <dbReference type="ChEBI" id="CHEBI:30616"/>
        <dbReference type="ChEBI" id="CHEBI:57604"/>
        <dbReference type="ChEBI" id="CHEBI:58272"/>
        <dbReference type="ChEBI" id="CHEBI:456216"/>
        <dbReference type="EC" id="2.7.2.3"/>
    </reaction>
</comment>
<keyword evidence="8 11" id="KW-0418">Kinase</keyword>
<keyword evidence="9 11" id="KW-0067">ATP-binding</keyword>
<comment type="subcellular location">
    <subcellularLocation>
        <location evidence="11">Cytoplasm</location>
    </subcellularLocation>
</comment>
<evidence type="ECO:0000256" key="7">
    <source>
        <dbReference type="ARBA" id="ARBA00022741"/>
    </source>
</evidence>
<evidence type="ECO:0000256" key="13">
    <source>
        <dbReference type="PIRSR" id="PIRSR000724-2"/>
    </source>
</evidence>
<sequence>MKRLVVKGKVVLLRVDFNVPINSAGEITDENRIEKSIPTIQNLLDQGAKLVIMSHLGRPLKELLPNGDINLIKFSLKPVAENLQKRLKNNVQFATDCGGSETQRLIQHLKEGEALLLENTRFYKGEEKGDVTWAESISKLGSFYINDAFGAAHREHATTATIARFFDKDHKAFGLLMEEELEHSKKITESPEHPLTAIIGGAKVSDKIELISNLIDLCDTILIGGGMAYTFFAAQGYHIGTSLCELDKLELAKSLIQKAHDRNVRLILPLDSVTGSSFSNESTIGVTPDVNIPEQCMGLDIGPKTIKLFSKIIHDSKTIVWNGPMGVFEMSNFEQGTKSIALAVAEATYKGCFSLIGGGDSVAAINKYHLEEDVSYVSTGGGAMLELLEGKTLPGVAAILS</sequence>
<evidence type="ECO:0000256" key="6">
    <source>
        <dbReference type="ARBA" id="ARBA00022679"/>
    </source>
</evidence>
<dbReference type="GO" id="GO:0005524">
    <property type="term" value="F:ATP binding"/>
    <property type="evidence" value="ECO:0007669"/>
    <property type="project" value="UniProtKB-KW"/>
</dbReference>
<feature type="binding site" evidence="11">
    <location>
        <position position="32"/>
    </location>
    <ligand>
        <name>substrate</name>
    </ligand>
</feature>
<comment type="caution">
    <text evidence="15">The sequence shown here is derived from an EMBL/GenBank/DDBJ whole genome shotgun (WGS) entry which is preliminary data.</text>
</comment>
<dbReference type="PANTHER" id="PTHR11406:SF23">
    <property type="entry name" value="PHOSPHOGLYCERATE KINASE 1, CHLOROPLASTIC-RELATED"/>
    <property type="match status" value="1"/>
</dbReference>
<evidence type="ECO:0000256" key="4">
    <source>
        <dbReference type="ARBA" id="ARBA00013061"/>
    </source>
</evidence>
<evidence type="ECO:0000313" key="16">
    <source>
        <dbReference type="Proteomes" id="UP000808349"/>
    </source>
</evidence>
<comment type="subunit">
    <text evidence="11">Monomer.</text>
</comment>
<dbReference type="InterPro" id="IPR001576">
    <property type="entry name" value="Phosphoglycerate_kinase"/>
</dbReference>
<feature type="binding site" evidence="11 13">
    <location>
        <position position="329"/>
    </location>
    <ligand>
        <name>ATP</name>
        <dbReference type="ChEBI" id="CHEBI:30616"/>
    </ligand>
</feature>
<evidence type="ECO:0000256" key="9">
    <source>
        <dbReference type="ARBA" id="ARBA00022840"/>
    </source>
</evidence>
<proteinExistence type="inferred from homology"/>
<reference evidence="15 16" key="1">
    <citation type="submission" date="2020-10" db="EMBL/GenBank/DDBJ databases">
        <title>Connecting structure to function with the recovery of over 1000 high-quality activated sludge metagenome-assembled genomes encoding full-length rRNA genes using long-read sequencing.</title>
        <authorList>
            <person name="Singleton C.M."/>
            <person name="Petriglieri F."/>
            <person name="Kristensen J.M."/>
            <person name="Kirkegaard R.H."/>
            <person name="Michaelsen T.Y."/>
            <person name="Andersen M.H."/>
            <person name="Karst S.M."/>
            <person name="Dueholm M.S."/>
            <person name="Nielsen P.H."/>
            <person name="Albertsen M."/>
        </authorList>
    </citation>
    <scope>NUCLEOTIDE SEQUENCE [LARGE SCALE GENOMIC DNA]</scope>
    <source>
        <strain evidence="15">Ribe_18-Q3-R11-54_BAT3C.373</strain>
    </source>
</reference>
<keyword evidence="11" id="KW-0963">Cytoplasm</keyword>